<sequence>MSGQYRQYLPKTIQEAYVQHAQDPNLMDLRDELGLLRSLLGRYLSQFERDGDLVVNEELIAGATKLVDRIAKVHQSITQYESRMREVIPLTMVPVLISRVTAIVRRVVGDERTAQVVGEQIAAIPVISSETIVSG</sequence>
<dbReference type="EMBL" id="MT142302">
    <property type="protein sequence ID" value="QJA77778.1"/>
    <property type="molecule type" value="Genomic_DNA"/>
</dbReference>
<gene>
    <name evidence="2" type="ORF">MM415A01218_0005</name>
    <name evidence="1" type="ORF">MM415B01386_0004</name>
</gene>
<proteinExistence type="predicted"/>
<name>A0A6M3IN21_9ZZZZ</name>
<organism evidence="1">
    <name type="scientific">viral metagenome</name>
    <dbReference type="NCBI Taxonomy" id="1070528"/>
    <lineage>
        <taxon>unclassified sequences</taxon>
        <taxon>metagenomes</taxon>
        <taxon>organismal metagenomes</taxon>
    </lineage>
</organism>
<dbReference type="EMBL" id="MT141345">
    <property type="protein sequence ID" value="QJA58886.1"/>
    <property type="molecule type" value="Genomic_DNA"/>
</dbReference>
<dbReference type="AlphaFoldDB" id="A0A6M3IN21"/>
<evidence type="ECO:0000313" key="1">
    <source>
        <dbReference type="EMBL" id="QJA58886.1"/>
    </source>
</evidence>
<accession>A0A6M3IN21</accession>
<evidence type="ECO:0000313" key="2">
    <source>
        <dbReference type="EMBL" id="QJA77778.1"/>
    </source>
</evidence>
<protein>
    <submittedName>
        <fullName evidence="1">Uncharacterized protein</fullName>
    </submittedName>
</protein>
<reference evidence="1" key="1">
    <citation type="submission" date="2020-03" db="EMBL/GenBank/DDBJ databases">
        <title>The deep terrestrial virosphere.</title>
        <authorList>
            <person name="Holmfeldt K."/>
            <person name="Nilsson E."/>
            <person name="Simone D."/>
            <person name="Lopez-Fernandez M."/>
            <person name="Wu X."/>
            <person name="de Brujin I."/>
            <person name="Lundin D."/>
            <person name="Andersson A."/>
            <person name="Bertilsson S."/>
            <person name="Dopson M."/>
        </authorList>
    </citation>
    <scope>NUCLEOTIDE SEQUENCE</scope>
    <source>
        <strain evidence="2">MM415A01218</strain>
        <strain evidence="1">MM415B01386</strain>
    </source>
</reference>